<dbReference type="InterPro" id="IPR018551">
    <property type="entry name" value="DUF2007"/>
</dbReference>
<organism evidence="2 3">
    <name type="scientific">Moheibacter stercoris</name>
    <dbReference type="NCBI Taxonomy" id="1628251"/>
    <lineage>
        <taxon>Bacteria</taxon>
        <taxon>Pseudomonadati</taxon>
        <taxon>Bacteroidota</taxon>
        <taxon>Flavobacteriia</taxon>
        <taxon>Flavobacteriales</taxon>
        <taxon>Weeksellaceae</taxon>
        <taxon>Moheibacter</taxon>
    </lineage>
</organism>
<comment type="caution">
    <text evidence="2">The sequence shown here is derived from an EMBL/GenBank/DDBJ whole genome shotgun (WGS) entry which is preliminary data.</text>
</comment>
<keyword evidence="3" id="KW-1185">Reference proteome</keyword>
<evidence type="ECO:0000259" key="1">
    <source>
        <dbReference type="Pfam" id="PF09413"/>
    </source>
</evidence>
<dbReference type="InterPro" id="IPR011322">
    <property type="entry name" value="N-reg_PII-like_a/b"/>
</dbReference>
<accession>A0ABV2LWE3</accession>
<dbReference type="SUPFAM" id="SSF54913">
    <property type="entry name" value="GlnB-like"/>
    <property type="match status" value="1"/>
</dbReference>
<dbReference type="Proteomes" id="UP001549146">
    <property type="component" value="Unassembled WGS sequence"/>
</dbReference>
<sequence>MKKEMINRKFLTLATFNNPWTAEIVKAKLSEEGIVAYLIDNHVNYSFGPTILEGYRLQVDQNDFIKALNIYKNTLEDS</sequence>
<feature type="domain" description="DUF2007" evidence="1">
    <location>
        <begin position="12"/>
        <end position="70"/>
    </location>
</feature>
<evidence type="ECO:0000313" key="3">
    <source>
        <dbReference type="Proteomes" id="UP001549146"/>
    </source>
</evidence>
<reference evidence="2 3" key="1">
    <citation type="submission" date="2024-06" db="EMBL/GenBank/DDBJ databases">
        <title>Genomic Encyclopedia of Type Strains, Phase IV (KMG-IV): sequencing the most valuable type-strain genomes for metagenomic binning, comparative biology and taxonomic classification.</title>
        <authorList>
            <person name="Goeker M."/>
        </authorList>
    </citation>
    <scope>NUCLEOTIDE SEQUENCE [LARGE SCALE GENOMIC DNA]</scope>
    <source>
        <strain evidence="2 3">DSM 29388</strain>
    </source>
</reference>
<name>A0ABV2LWE3_9FLAO</name>
<evidence type="ECO:0000313" key="2">
    <source>
        <dbReference type="EMBL" id="MET3732459.1"/>
    </source>
</evidence>
<proteinExistence type="predicted"/>
<dbReference type="Gene3D" id="3.30.70.790">
    <property type="entry name" value="UreE, C-terminal domain"/>
    <property type="match status" value="1"/>
</dbReference>
<dbReference type="RefSeq" id="WP_354509702.1">
    <property type="nucleotide sequence ID" value="NZ_JBEPMO010000013.1"/>
</dbReference>
<dbReference type="Pfam" id="PF09413">
    <property type="entry name" value="DUF2007"/>
    <property type="match status" value="1"/>
</dbReference>
<dbReference type="EMBL" id="JBEPMO010000013">
    <property type="protein sequence ID" value="MET3732459.1"/>
    <property type="molecule type" value="Genomic_DNA"/>
</dbReference>
<gene>
    <name evidence="2" type="ORF">ABID46_002048</name>
</gene>
<protein>
    <recommendedName>
        <fullName evidence="1">DUF2007 domain-containing protein</fullName>
    </recommendedName>
</protein>